<feature type="transmembrane region" description="Helical" evidence="1">
    <location>
        <begin position="166"/>
        <end position="187"/>
    </location>
</feature>
<dbReference type="Proteomes" id="UP001493153">
    <property type="component" value="Chromosome"/>
</dbReference>
<evidence type="ECO:0000313" key="4">
    <source>
        <dbReference type="Proteomes" id="UP001493153"/>
    </source>
</evidence>
<feature type="domain" description="Hemerythrin-like" evidence="2">
    <location>
        <begin position="13"/>
        <end position="127"/>
    </location>
</feature>
<evidence type="ECO:0000256" key="1">
    <source>
        <dbReference type="SAM" id="Phobius"/>
    </source>
</evidence>
<dbReference type="Pfam" id="PF01814">
    <property type="entry name" value="Hemerythrin"/>
    <property type="match status" value="1"/>
</dbReference>
<dbReference type="InterPro" id="IPR012312">
    <property type="entry name" value="Hemerythrin-like"/>
</dbReference>
<dbReference type="RefSeq" id="WP_013435643.1">
    <property type="nucleotide sequence ID" value="NZ_CP062176.1"/>
</dbReference>
<keyword evidence="4" id="KW-1185">Reference proteome</keyword>
<gene>
    <name evidence="3" type="ORF">IHE29_07380</name>
</gene>
<name>A0ABZ2PW89_9BURK</name>
<proteinExistence type="predicted"/>
<accession>A0ABZ2PW89</accession>
<organism evidence="3 4">
    <name type="scientific">Mycetohabitans rhizoxinica</name>
    <dbReference type="NCBI Taxonomy" id="412963"/>
    <lineage>
        <taxon>Bacteria</taxon>
        <taxon>Pseudomonadati</taxon>
        <taxon>Pseudomonadota</taxon>
        <taxon>Betaproteobacteria</taxon>
        <taxon>Burkholderiales</taxon>
        <taxon>Burkholderiaceae</taxon>
        <taxon>Mycetohabitans</taxon>
    </lineage>
</organism>
<dbReference type="CDD" id="cd12108">
    <property type="entry name" value="Hr-like"/>
    <property type="match status" value="1"/>
</dbReference>
<keyword evidence="1" id="KW-0812">Transmembrane</keyword>
<sequence>MALSSLAALPVTTAIRADHTHVLAAFHRYRSDSPWWRKRAIVSTACTALEIHTQLEEEILYPALARVDPDDDVLKKSKSEHDAIRQTIERLRGMEPDNAAYDNLFMQLMRTVIHHVADEEAVLLPRAERALKAELASLGAAMTRRRIQLLGAHRPARIALDMAGTFPVATALLGALTGIAVLCCFATPRPRSA</sequence>
<protein>
    <submittedName>
        <fullName evidence="3">Hemerythrin domain-containing protein</fullName>
    </submittedName>
</protein>
<reference evidence="3 4" key="1">
    <citation type="submission" date="2020-09" db="EMBL/GenBank/DDBJ databases">
        <title>Genome sequences of Mycetohabitans spp.</title>
        <authorList>
            <person name="Carter M.E."/>
            <person name="Carpenter S.C.D."/>
            <person name="Bogdanove A.J."/>
        </authorList>
    </citation>
    <scope>NUCLEOTIDE SEQUENCE [LARGE SCALE GENOMIC DNA]</scope>
    <source>
        <strain evidence="3 4">B12</strain>
    </source>
</reference>
<dbReference type="EMBL" id="CP062176">
    <property type="protein sequence ID" value="WXK39112.1"/>
    <property type="molecule type" value="Genomic_DNA"/>
</dbReference>
<evidence type="ECO:0000313" key="3">
    <source>
        <dbReference type="EMBL" id="WXK39112.1"/>
    </source>
</evidence>
<evidence type="ECO:0000259" key="2">
    <source>
        <dbReference type="Pfam" id="PF01814"/>
    </source>
</evidence>
<dbReference type="PANTHER" id="PTHR35585:SF1">
    <property type="entry name" value="HHE DOMAIN PROTEIN (AFU_ORTHOLOGUE AFUA_4G00730)"/>
    <property type="match status" value="1"/>
</dbReference>
<keyword evidence="1" id="KW-0472">Membrane</keyword>
<dbReference type="Gene3D" id="1.20.120.520">
    <property type="entry name" value="nmb1532 protein domain like"/>
    <property type="match status" value="1"/>
</dbReference>
<keyword evidence="1" id="KW-1133">Transmembrane helix</keyword>
<dbReference type="PANTHER" id="PTHR35585">
    <property type="entry name" value="HHE DOMAIN PROTEIN (AFU_ORTHOLOGUE AFUA_4G00730)"/>
    <property type="match status" value="1"/>
</dbReference>